<keyword evidence="2" id="KW-1185">Reference proteome</keyword>
<proteinExistence type="predicted"/>
<evidence type="ECO:0000313" key="2">
    <source>
        <dbReference type="Proteomes" id="UP000824469"/>
    </source>
</evidence>
<feature type="non-terminal residue" evidence="1">
    <location>
        <position position="141"/>
    </location>
</feature>
<dbReference type="EMBL" id="JAHRHJ020000008">
    <property type="protein sequence ID" value="KAH9304297.1"/>
    <property type="molecule type" value="Genomic_DNA"/>
</dbReference>
<protein>
    <recommendedName>
        <fullName evidence="3">Reverse transcriptase</fullName>
    </recommendedName>
</protein>
<accession>A0AA38CU34</accession>
<sequence>MWKRKSRIQWSKEGDKKSTFFHKFVQARRAQNHIHSLIKADRSRVYSTQGMKQEAQQYFQQLFTSQPLDLNSQQQILNILPSCISQQENDKLMKPITEVELHNIVFKMRKGKTLGPNGFPIKFFQTFWGIIKRDLLQVVEE</sequence>
<organism evidence="1 2">
    <name type="scientific">Taxus chinensis</name>
    <name type="common">Chinese yew</name>
    <name type="synonym">Taxus wallichiana var. chinensis</name>
    <dbReference type="NCBI Taxonomy" id="29808"/>
    <lineage>
        <taxon>Eukaryota</taxon>
        <taxon>Viridiplantae</taxon>
        <taxon>Streptophyta</taxon>
        <taxon>Embryophyta</taxon>
        <taxon>Tracheophyta</taxon>
        <taxon>Spermatophyta</taxon>
        <taxon>Pinopsida</taxon>
        <taxon>Pinidae</taxon>
        <taxon>Conifers II</taxon>
        <taxon>Cupressales</taxon>
        <taxon>Taxaceae</taxon>
        <taxon>Taxus</taxon>
    </lineage>
</organism>
<comment type="caution">
    <text evidence="1">The sequence shown here is derived from an EMBL/GenBank/DDBJ whole genome shotgun (WGS) entry which is preliminary data.</text>
</comment>
<dbReference type="OMA" id="LLWENEC"/>
<dbReference type="AlphaFoldDB" id="A0AA38CU34"/>
<dbReference type="Proteomes" id="UP000824469">
    <property type="component" value="Unassembled WGS sequence"/>
</dbReference>
<reference evidence="1 2" key="1">
    <citation type="journal article" date="2021" name="Nat. Plants">
        <title>The Taxus genome provides insights into paclitaxel biosynthesis.</title>
        <authorList>
            <person name="Xiong X."/>
            <person name="Gou J."/>
            <person name="Liao Q."/>
            <person name="Li Y."/>
            <person name="Zhou Q."/>
            <person name="Bi G."/>
            <person name="Li C."/>
            <person name="Du R."/>
            <person name="Wang X."/>
            <person name="Sun T."/>
            <person name="Guo L."/>
            <person name="Liang H."/>
            <person name="Lu P."/>
            <person name="Wu Y."/>
            <person name="Zhang Z."/>
            <person name="Ro D.K."/>
            <person name="Shang Y."/>
            <person name="Huang S."/>
            <person name="Yan J."/>
        </authorList>
    </citation>
    <scope>NUCLEOTIDE SEQUENCE [LARGE SCALE GENOMIC DNA]</scope>
    <source>
        <strain evidence="1">Ta-2019</strain>
    </source>
</reference>
<evidence type="ECO:0008006" key="3">
    <source>
        <dbReference type="Google" id="ProtNLM"/>
    </source>
</evidence>
<name>A0AA38CU34_TAXCH</name>
<gene>
    <name evidence="1" type="ORF">KI387_008701</name>
</gene>
<evidence type="ECO:0000313" key="1">
    <source>
        <dbReference type="EMBL" id="KAH9304297.1"/>
    </source>
</evidence>